<evidence type="ECO:0000256" key="16">
    <source>
        <dbReference type="RuleBase" id="RU000618"/>
    </source>
</evidence>
<dbReference type="SUPFAM" id="SSF56091">
    <property type="entry name" value="DNA ligase/mRNA capping enzyme, catalytic domain"/>
    <property type="match status" value="1"/>
</dbReference>
<dbReference type="RefSeq" id="WP_068305120.1">
    <property type="nucleotide sequence ID" value="NZ_FNAK01000007.1"/>
</dbReference>
<comment type="catalytic activity">
    <reaction evidence="13 15 16">
        <text>NAD(+) + (deoxyribonucleotide)n-3'-hydroxyl + 5'-phospho-(deoxyribonucleotide)m = (deoxyribonucleotide)n+m + AMP + beta-nicotinamide D-nucleotide.</text>
        <dbReference type="EC" id="6.5.1.2"/>
    </reaction>
</comment>
<keyword evidence="4 15" id="KW-0436">Ligase</keyword>
<dbReference type="Gene3D" id="3.30.470.30">
    <property type="entry name" value="DNA ligase/mRNA capping enzyme"/>
    <property type="match status" value="1"/>
</dbReference>
<dbReference type="Pfam" id="PF12826">
    <property type="entry name" value="HHH_2"/>
    <property type="match status" value="1"/>
</dbReference>
<keyword evidence="10 15" id="KW-0520">NAD</keyword>
<comment type="similarity">
    <text evidence="14 15">Belongs to the NAD-dependent DNA ligase family. LigA subfamily.</text>
</comment>
<evidence type="ECO:0000313" key="19">
    <source>
        <dbReference type="Proteomes" id="UP000183685"/>
    </source>
</evidence>
<feature type="binding site" evidence="15">
    <location>
        <position position="305"/>
    </location>
    <ligand>
        <name>NAD(+)</name>
        <dbReference type="ChEBI" id="CHEBI:57540"/>
    </ligand>
</feature>
<feature type="binding site" evidence="15">
    <location>
        <position position="423"/>
    </location>
    <ligand>
        <name>Zn(2+)</name>
        <dbReference type="ChEBI" id="CHEBI:29105"/>
    </ligand>
</feature>
<dbReference type="GO" id="GO:0005829">
    <property type="term" value="C:cytosol"/>
    <property type="evidence" value="ECO:0007669"/>
    <property type="project" value="TreeGrafter"/>
</dbReference>
<dbReference type="SUPFAM" id="SSF52113">
    <property type="entry name" value="BRCT domain"/>
    <property type="match status" value="1"/>
</dbReference>
<feature type="binding site" evidence="15">
    <location>
        <position position="329"/>
    </location>
    <ligand>
        <name>NAD(+)</name>
        <dbReference type="ChEBI" id="CHEBI:57540"/>
    </ligand>
</feature>
<dbReference type="SUPFAM" id="SSF50249">
    <property type="entry name" value="Nucleic acid-binding proteins"/>
    <property type="match status" value="1"/>
</dbReference>
<feature type="binding site" evidence="15">
    <location>
        <position position="129"/>
    </location>
    <ligand>
        <name>NAD(+)</name>
        <dbReference type="ChEBI" id="CHEBI:57540"/>
    </ligand>
</feature>
<dbReference type="Gene3D" id="1.10.150.20">
    <property type="entry name" value="5' to 3' exonuclease, C-terminal subdomain"/>
    <property type="match status" value="2"/>
</dbReference>
<evidence type="ECO:0000256" key="10">
    <source>
        <dbReference type="ARBA" id="ARBA00023027"/>
    </source>
</evidence>
<name>A0A1G7DBP9_9PROT</name>
<reference evidence="18 19" key="1">
    <citation type="submission" date="2016-10" db="EMBL/GenBank/DDBJ databases">
        <authorList>
            <person name="de Groot N.N."/>
        </authorList>
    </citation>
    <scope>NUCLEOTIDE SEQUENCE [LARGE SCALE GENOMIC DNA]</scope>
    <source>
        <strain evidence="18 19">CGMCC 1.9109</strain>
    </source>
</reference>
<evidence type="ECO:0000259" key="17">
    <source>
        <dbReference type="PROSITE" id="PS50172"/>
    </source>
</evidence>
<evidence type="ECO:0000256" key="5">
    <source>
        <dbReference type="ARBA" id="ARBA00022705"/>
    </source>
</evidence>
<dbReference type="EC" id="6.5.1.2" evidence="2 15"/>
<feature type="binding site" evidence="15">
    <location>
        <begin position="95"/>
        <end position="96"/>
    </location>
    <ligand>
        <name>NAD(+)</name>
        <dbReference type="ChEBI" id="CHEBI:57540"/>
    </ligand>
</feature>
<proteinExistence type="inferred from homology"/>
<comment type="function">
    <text evidence="1 15">DNA ligase that catalyzes the formation of phosphodiester linkages between 5'-phosphoryl and 3'-hydroxyl groups in double-stranded DNA using NAD as a coenzyme and as the energy source for the reaction. It is essential for DNA replication and repair of damaged DNA.</text>
</comment>
<keyword evidence="7 15" id="KW-0227">DNA damage</keyword>
<dbReference type="InterPro" id="IPR001357">
    <property type="entry name" value="BRCT_dom"/>
</dbReference>
<feature type="binding site" evidence="15">
    <location>
        <begin position="45"/>
        <end position="49"/>
    </location>
    <ligand>
        <name>NAD(+)</name>
        <dbReference type="ChEBI" id="CHEBI:57540"/>
    </ligand>
</feature>
<dbReference type="GO" id="GO:0006260">
    <property type="term" value="P:DNA replication"/>
    <property type="evidence" value="ECO:0007669"/>
    <property type="project" value="UniProtKB-KW"/>
</dbReference>
<dbReference type="Pfam" id="PF03120">
    <property type="entry name" value="OB_DNA_ligase"/>
    <property type="match status" value="1"/>
</dbReference>
<dbReference type="NCBIfam" id="TIGR00575">
    <property type="entry name" value="dnlj"/>
    <property type="match status" value="1"/>
</dbReference>
<accession>A0A1G7DBP9</accession>
<dbReference type="HAMAP" id="MF_01588">
    <property type="entry name" value="DNA_ligase_A"/>
    <property type="match status" value="1"/>
</dbReference>
<dbReference type="FunFam" id="3.30.470.30:FF:000001">
    <property type="entry name" value="DNA ligase"/>
    <property type="match status" value="1"/>
</dbReference>
<dbReference type="SUPFAM" id="SSF47781">
    <property type="entry name" value="RuvA domain 2-like"/>
    <property type="match status" value="1"/>
</dbReference>
<evidence type="ECO:0000256" key="8">
    <source>
        <dbReference type="ARBA" id="ARBA00022833"/>
    </source>
</evidence>
<dbReference type="Pfam" id="PF01653">
    <property type="entry name" value="DNA_ligase_aden"/>
    <property type="match status" value="1"/>
</dbReference>
<dbReference type="GO" id="GO:0046872">
    <property type="term" value="F:metal ion binding"/>
    <property type="evidence" value="ECO:0007669"/>
    <property type="project" value="UniProtKB-KW"/>
</dbReference>
<dbReference type="Gene3D" id="6.20.10.30">
    <property type="match status" value="1"/>
</dbReference>
<dbReference type="AlphaFoldDB" id="A0A1G7DBP9"/>
<dbReference type="Pfam" id="PF03119">
    <property type="entry name" value="DNA_ligase_ZBD"/>
    <property type="match status" value="1"/>
</dbReference>
<dbReference type="CDD" id="cd17748">
    <property type="entry name" value="BRCT_DNA_ligase_like"/>
    <property type="match status" value="1"/>
</dbReference>
<protein>
    <recommendedName>
        <fullName evidence="3 15">DNA ligase</fullName>
        <ecNumber evidence="2 15">6.5.1.2</ecNumber>
    </recommendedName>
    <alternativeName>
        <fullName evidence="15">Polydeoxyribonucleotide synthase [NAD(+)]</fullName>
    </alternativeName>
</protein>
<evidence type="ECO:0000256" key="12">
    <source>
        <dbReference type="ARBA" id="ARBA00023211"/>
    </source>
</evidence>
<comment type="caution">
    <text evidence="15">Lacks conserved residue(s) required for the propagation of feature annotation.</text>
</comment>
<dbReference type="SMART" id="SM00292">
    <property type="entry name" value="BRCT"/>
    <property type="match status" value="1"/>
</dbReference>
<dbReference type="Gene3D" id="3.40.50.10190">
    <property type="entry name" value="BRCT domain"/>
    <property type="match status" value="1"/>
</dbReference>
<dbReference type="InterPro" id="IPR013839">
    <property type="entry name" value="DNAligase_adenylation"/>
</dbReference>
<comment type="cofactor">
    <cofactor evidence="15">
        <name>Mg(2+)</name>
        <dbReference type="ChEBI" id="CHEBI:18420"/>
    </cofactor>
    <cofactor evidence="15">
        <name>Mn(2+)</name>
        <dbReference type="ChEBI" id="CHEBI:29035"/>
    </cofactor>
</comment>
<dbReference type="InterPro" id="IPR033136">
    <property type="entry name" value="DNA_ligase_CS"/>
</dbReference>
<dbReference type="PROSITE" id="PS01055">
    <property type="entry name" value="DNA_LIGASE_N1"/>
    <property type="match status" value="1"/>
</dbReference>
<dbReference type="InterPro" id="IPR018239">
    <property type="entry name" value="DNA_ligase_AS"/>
</dbReference>
<dbReference type="PIRSF" id="PIRSF001604">
    <property type="entry name" value="LigA"/>
    <property type="match status" value="1"/>
</dbReference>
<organism evidence="18 19">
    <name type="scientific">Kordiimonas lacus</name>
    <dbReference type="NCBI Taxonomy" id="637679"/>
    <lineage>
        <taxon>Bacteria</taxon>
        <taxon>Pseudomonadati</taxon>
        <taxon>Pseudomonadota</taxon>
        <taxon>Alphaproteobacteria</taxon>
        <taxon>Kordiimonadales</taxon>
        <taxon>Kordiimonadaceae</taxon>
        <taxon>Kordiimonas</taxon>
    </lineage>
</organism>
<dbReference type="InterPro" id="IPR041663">
    <property type="entry name" value="DisA/LigA_HHH"/>
</dbReference>
<evidence type="ECO:0000313" key="18">
    <source>
        <dbReference type="EMBL" id="SDE48165.1"/>
    </source>
</evidence>
<keyword evidence="6 15" id="KW-0479">Metal-binding</keyword>
<dbReference type="InterPro" id="IPR004149">
    <property type="entry name" value="Znf_DNAligase_C4"/>
</dbReference>
<keyword evidence="8 15" id="KW-0862">Zinc</keyword>
<evidence type="ECO:0000256" key="2">
    <source>
        <dbReference type="ARBA" id="ARBA00012722"/>
    </source>
</evidence>
<gene>
    <name evidence="15" type="primary">ligA</name>
    <name evidence="18" type="ORF">SAMN04488071_3011</name>
</gene>
<dbReference type="PANTHER" id="PTHR23389">
    <property type="entry name" value="CHROMOSOME TRANSMISSION FIDELITY FACTOR 18"/>
    <property type="match status" value="1"/>
</dbReference>
<evidence type="ECO:0000256" key="15">
    <source>
        <dbReference type="HAMAP-Rule" id="MF_01588"/>
    </source>
</evidence>
<dbReference type="EMBL" id="FNAK01000007">
    <property type="protein sequence ID" value="SDE48165.1"/>
    <property type="molecule type" value="Genomic_DNA"/>
</dbReference>
<dbReference type="InterPro" id="IPR036420">
    <property type="entry name" value="BRCT_dom_sf"/>
</dbReference>
<dbReference type="NCBIfam" id="NF005932">
    <property type="entry name" value="PRK07956.1"/>
    <property type="match status" value="1"/>
</dbReference>
<dbReference type="InterPro" id="IPR012340">
    <property type="entry name" value="NA-bd_OB-fold"/>
</dbReference>
<dbReference type="OrthoDB" id="9759736at2"/>
<feature type="domain" description="BRCT" evidence="17">
    <location>
        <begin position="710"/>
        <end position="783"/>
    </location>
</feature>
<feature type="active site" description="N6-AMP-lysine intermediate" evidence="15">
    <location>
        <position position="131"/>
    </location>
</feature>
<dbReference type="FunFam" id="2.40.50.140:FF:000012">
    <property type="entry name" value="DNA ligase"/>
    <property type="match status" value="1"/>
</dbReference>
<keyword evidence="5 15" id="KW-0235">DNA replication</keyword>
<evidence type="ECO:0000256" key="6">
    <source>
        <dbReference type="ARBA" id="ARBA00022723"/>
    </source>
</evidence>
<evidence type="ECO:0000256" key="9">
    <source>
        <dbReference type="ARBA" id="ARBA00022842"/>
    </source>
</evidence>
<evidence type="ECO:0000256" key="1">
    <source>
        <dbReference type="ARBA" id="ARBA00004067"/>
    </source>
</evidence>
<keyword evidence="12 15" id="KW-0464">Manganese</keyword>
<evidence type="ECO:0000256" key="4">
    <source>
        <dbReference type="ARBA" id="ARBA00022598"/>
    </source>
</evidence>
<keyword evidence="9 15" id="KW-0460">Magnesium</keyword>
<feature type="binding site" evidence="15">
    <location>
        <position position="447"/>
    </location>
    <ligand>
        <name>Zn(2+)</name>
        <dbReference type="ChEBI" id="CHEBI:29105"/>
    </ligand>
</feature>
<feature type="binding site" evidence="15">
    <location>
        <position position="152"/>
    </location>
    <ligand>
        <name>NAD(+)</name>
        <dbReference type="ChEBI" id="CHEBI:57540"/>
    </ligand>
</feature>
<evidence type="ECO:0000256" key="13">
    <source>
        <dbReference type="ARBA" id="ARBA00034005"/>
    </source>
</evidence>
<dbReference type="PROSITE" id="PS01056">
    <property type="entry name" value="DNA_LIGASE_N2"/>
    <property type="match status" value="1"/>
</dbReference>
<dbReference type="GO" id="GO:0003911">
    <property type="term" value="F:DNA ligase (NAD+) activity"/>
    <property type="evidence" value="ECO:0007669"/>
    <property type="project" value="UniProtKB-UniRule"/>
</dbReference>
<dbReference type="STRING" id="637679.GCA_001550055_02294"/>
<dbReference type="InterPro" id="IPR001679">
    <property type="entry name" value="DNA_ligase"/>
</dbReference>
<dbReference type="Gene3D" id="2.40.50.140">
    <property type="entry name" value="Nucleic acid-binding proteins"/>
    <property type="match status" value="1"/>
</dbReference>
<evidence type="ECO:0000256" key="3">
    <source>
        <dbReference type="ARBA" id="ARBA00013308"/>
    </source>
</evidence>
<dbReference type="GO" id="GO:0006281">
    <property type="term" value="P:DNA repair"/>
    <property type="evidence" value="ECO:0007669"/>
    <property type="project" value="UniProtKB-KW"/>
</dbReference>
<sequence>MTDLFTVPATDLTEAEARRELAQLAMEIATHDRLYHGEDAPRISDADYDALRRRNDEIEAQFPHLVRKDSPSKRVGASVRASKFEKVKHAKPMLSLDNAFNDDDVREFVARVRRFLGVGDNVPVDLTAEPKIDGLSLALRYEQGKLVQAATRGDGSVGENVTANARTLDSIPTELAGEGWPDVIEVRGEVYMGKEDFLALNKAQEEKGAKVFANPRNAAAGSLRQLDSSITASRPLKFFAYAWGEVSEMPSTSQMGMIDLFKAWGFDVNPLLVKCDGADSAIEHYRLIERERPTLDYDIDGVVYKVDDLALQDRLGMVARAPRWAIAHKFPAEKAMTILRDIDIQVGRTGALTPVAKLEPVTVGGVVVSNATLHNRDEIARLDVRIGDTVVIQRAGDVIPQVVSVVTDQRPADAVPFEFPENCPVCGSHAEASDDDVVIRCTGGLVCSAQQVERLRHFVSRGAFDIEGLGSKQVEQLFERGWIAEPADIFALSEKNEAEGGAMQKWEGWGDLSVSNLMAAIDERRDIDFYRVIFGLGIPGIGAETAKLLARNFGTPDAMVAYLARGLELMNGLTSAGLTAHEASAINYCLLAFGHLKDFEAALQPTDLFAAGEGFIGLVAARLARIDAGTLKAENIRVSRLRTVAGLKGVSLSNEGLLALRSHNSELTDIDGIGGDVVLSLADFYLEERNRAVLHRLLDALNVREVEAQATDSPVSGLTVVFTGSLEKMTRNEAKAKAESLGAKVAGSVSKKTDIVVAGPGAGSKLKKAEELGVRVMTEDEWLAHIAG</sequence>
<dbReference type="SMART" id="SM00532">
    <property type="entry name" value="LIGANc"/>
    <property type="match status" value="1"/>
</dbReference>
<dbReference type="Gene3D" id="1.10.287.610">
    <property type="entry name" value="Helix hairpin bin"/>
    <property type="match status" value="1"/>
</dbReference>
<dbReference type="PANTHER" id="PTHR23389:SF9">
    <property type="entry name" value="DNA LIGASE"/>
    <property type="match status" value="1"/>
</dbReference>
<feature type="binding site" evidence="15">
    <location>
        <position position="189"/>
    </location>
    <ligand>
        <name>NAD(+)</name>
        <dbReference type="ChEBI" id="CHEBI:57540"/>
    </ligand>
</feature>
<evidence type="ECO:0000256" key="7">
    <source>
        <dbReference type="ARBA" id="ARBA00022763"/>
    </source>
</evidence>
<keyword evidence="19" id="KW-1185">Reference proteome</keyword>
<evidence type="ECO:0000256" key="11">
    <source>
        <dbReference type="ARBA" id="ARBA00023204"/>
    </source>
</evidence>
<dbReference type="Proteomes" id="UP000183685">
    <property type="component" value="Unassembled WGS sequence"/>
</dbReference>
<dbReference type="InterPro" id="IPR010994">
    <property type="entry name" value="RuvA_2-like"/>
</dbReference>
<dbReference type="PROSITE" id="PS50172">
    <property type="entry name" value="BRCT"/>
    <property type="match status" value="1"/>
</dbReference>
<feature type="binding site" evidence="15">
    <location>
        <position position="426"/>
    </location>
    <ligand>
        <name>Zn(2+)</name>
        <dbReference type="ChEBI" id="CHEBI:29105"/>
    </ligand>
</feature>
<dbReference type="InterPro" id="IPR013840">
    <property type="entry name" value="DNAligase_N"/>
</dbReference>
<evidence type="ECO:0000256" key="14">
    <source>
        <dbReference type="ARBA" id="ARBA00060881"/>
    </source>
</evidence>
<keyword evidence="11 15" id="KW-0234">DNA repair</keyword>
<dbReference type="InterPro" id="IPR004150">
    <property type="entry name" value="NAD_DNA_ligase_OB"/>
</dbReference>
<dbReference type="CDD" id="cd00114">
    <property type="entry name" value="LIGANc"/>
    <property type="match status" value="1"/>
</dbReference>
<dbReference type="Pfam" id="PF00533">
    <property type="entry name" value="BRCT"/>
    <property type="match status" value="1"/>
</dbReference>